<dbReference type="PROSITE" id="PS50883">
    <property type="entry name" value="EAL"/>
    <property type="match status" value="1"/>
</dbReference>
<dbReference type="Pfam" id="PF05228">
    <property type="entry name" value="CHASE4"/>
    <property type="match status" value="1"/>
</dbReference>
<dbReference type="InterPro" id="IPR007892">
    <property type="entry name" value="CHASE4"/>
</dbReference>
<dbReference type="InterPro" id="IPR035919">
    <property type="entry name" value="EAL_sf"/>
</dbReference>
<dbReference type="NCBIfam" id="TIGR00254">
    <property type="entry name" value="GGDEF"/>
    <property type="match status" value="1"/>
</dbReference>
<dbReference type="InterPro" id="IPR029787">
    <property type="entry name" value="Nucleotide_cyclase"/>
</dbReference>
<dbReference type="InterPro" id="IPR043128">
    <property type="entry name" value="Rev_trsase/Diguanyl_cyclase"/>
</dbReference>
<dbReference type="Pfam" id="PF00990">
    <property type="entry name" value="GGDEF"/>
    <property type="match status" value="1"/>
</dbReference>
<dbReference type="RefSeq" id="WP_114103942.1">
    <property type="nucleotide sequence ID" value="NZ_JARSBO010000013.1"/>
</dbReference>
<feature type="transmembrane region" description="Helical" evidence="1">
    <location>
        <begin position="12"/>
        <end position="38"/>
    </location>
</feature>
<dbReference type="Gene3D" id="3.20.20.450">
    <property type="entry name" value="EAL domain"/>
    <property type="match status" value="1"/>
</dbReference>
<evidence type="ECO:0000313" key="5">
    <source>
        <dbReference type="Proteomes" id="UP001529180"/>
    </source>
</evidence>
<dbReference type="SMART" id="SM00052">
    <property type="entry name" value="EAL"/>
    <property type="match status" value="1"/>
</dbReference>
<name>A0ABT6GH77_9PROT</name>
<comment type="caution">
    <text evidence="4">The sequence shown here is derived from an EMBL/GenBank/DDBJ whole genome shotgun (WGS) entry which is preliminary data.</text>
</comment>
<dbReference type="Proteomes" id="UP001529180">
    <property type="component" value="Unassembled WGS sequence"/>
</dbReference>
<dbReference type="EMBL" id="JARSBO010000013">
    <property type="protein sequence ID" value="MDG4721435.1"/>
    <property type="molecule type" value="Genomic_DNA"/>
</dbReference>
<keyword evidence="1" id="KW-1133">Transmembrane helix</keyword>
<feature type="domain" description="EAL" evidence="2">
    <location>
        <begin position="486"/>
        <end position="736"/>
    </location>
</feature>
<dbReference type="InterPro" id="IPR001633">
    <property type="entry name" value="EAL_dom"/>
</dbReference>
<evidence type="ECO:0000259" key="3">
    <source>
        <dbReference type="PROSITE" id="PS50887"/>
    </source>
</evidence>
<organism evidence="4 5">
    <name type="scientific">Thalassospira aquimaris</name>
    <dbReference type="NCBI Taxonomy" id="3037796"/>
    <lineage>
        <taxon>Bacteria</taxon>
        <taxon>Pseudomonadati</taxon>
        <taxon>Pseudomonadota</taxon>
        <taxon>Alphaproteobacteria</taxon>
        <taxon>Rhodospirillales</taxon>
        <taxon>Thalassospiraceae</taxon>
        <taxon>Thalassospira</taxon>
    </lineage>
</organism>
<keyword evidence="5" id="KW-1185">Reference proteome</keyword>
<keyword evidence="1" id="KW-0472">Membrane</keyword>
<dbReference type="CDD" id="cd01948">
    <property type="entry name" value="EAL"/>
    <property type="match status" value="1"/>
</dbReference>
<feature type="domain" description="GGDEF" evidence="3">
    <location>
        <begin position="344"/>
        <end position="477"/>
    </location>
</feature>
<dbReference type="PANTHER" id="PTHR44757">
    <property type="entry name" value="DIGUANYLATE CYCLASE DGCP"/>
    <property type="match status" value="1"/>
</dbReference>
<feature type="transmembrane region" description="Helical" evidence="1">
    <location>
        <begin position="267"/>
        <end position="288"/>
    </location>
</feature>
<dbReference type="SUPFAM" id="SSF55073">
    <property type="entry name" value="Nucleotide cyclase"/>
    <property type="match status" value="1"/>
</dbReference>
<dbReference type="PROSITE" id="PS50887">
    <property type="entry name" value="GGDEF"/>
    <property type="match status" value="1"/>
</dbReference>
<dbReference type="CDD" id="cd01949">
    <property type="entry name" value="GGDEF"/>
    <property type="match status" value="1"/>
</dbReference>
<evidence type="ECO:0000259" key="2">
    <source>
        <dbReference type="PROSITE" id="PS50883"/>
    </source>
</evidence>
<dbReference type="InterPro" id="IPR000160">
    <property type="entry name" value="GGDEF_dom"/>
</dbReference>
<proteinExistence type="predicted"/>
<dbReference type="Pfam" id="PF00563">
    <property type="entry name" value="EAL"/>
    <property type="match status" value="1"/>
</dbReference>
<sequence>MQFHGFFSHKNFLLTRTLPIVLCALLLNFGGLGLLYWATQEADRVAYERQDHLFERVISDLRGQIAHDQESVTVWDDAVVAVRDGDEAWIEGNLGIWMQEYFDHNALFVLSPDNRLLHQFILDDPQYAVDYDKAKGTILHLAETLRTRMRENGGKLEAGAYLQTPGAVDVALIDGRPTVVSVKALVSDSGDIAQVPGSEFIFVSVRYLDGKFLAETERKFLFDGLRFSVTDQSREKEASNRLVDMTGQTIGYFFWSPYRPGSAVFSYLLPMLAALGLLLLLLIVFFGLQLRLRYRKQRLAERQMYHMARHDSLTGLPNRSCFNDAVDEFLHRLEYEPRRADQPSGIALLFIDLDHFKQINDTMGHPGGDAMIRAVAGRLRANVPTGSIIARVGGDEFTLLLTGLRDISDAEAFCDSLSEAGHAPVEVNGRLIPISMSIGIAFDADGGLGRDELIRRADVALYRAKANGRNCHVAFDPEMDAINREKRRIEHELRATLDAGAKQLKLQFQPLYTLPGETLLGVEALARWEHPELGNIRPDQFIPIAEETGMIREIGAWALRSACEAALHWPDIGISVNVSVLEFEDPNYVENVRTILHETGFDPGHLVLEVTETVMASGELSERILGELKELGVMIAIDDFGTGFSSLGRLRNLDVDIIKIDRIFIDQIDVSVRDRELVRAIIEFAHMAGMEATAEGVENASQLDCLRMIGCDNVQGFYYSRPIDAHLVDQLVLQRPIASGDR</sequence>
<dbReference type="PANTHER" id="PTHR44757:SF2">
    <property type="entry name" value="BIOFILM ARCHITECTURE MAINTENANCE PROTEIN MBAA"/>
    <property type="match status" value="1"/>
</dbReference>
<dbReference type="InterPro" id="IPR052155">
    <property type="entry name" value="Biofilm_reg_signaling"/>
</dbReference>
<reference evidence="4 5" key="1">
    <citation type="submission" date="2023-03" db="EMBL/GenBank/DDBJ databases">
        <title>Strain FZY0004 represents a novel species in the genus Thalassospira isolated from seawater.</title>
        <authorList>
            <person name="Fu Z.-Y."/>
        </authorList>
    </citation>
    <scope>NUCLEOTIDE SEQUENCE [LARGE SCALE GENOMIC DNA]</scope>
    <source>
        <strain evidence="4 5">FZY0004</strain>
    </source>
</reference>
<protein>
    <submittedName>
        <fullName evidence="4">EAL domain-containing protein</fullName>
    </submittedName>
</protein>
<keyword evidence="1" id="KW-0812">Transmembrane</keyword>
<evidence type="ECO:0000256" key="1">
    <source>
        <dbReference type="SAM" id="Phobius"/>
    </source>
</evidence>
<evidence type="ECO:0000313" key="4">
    <source>
        <dbReference type="EMBL" id="MDG4721435.1"/>
    </source>
</evidence>
<gene>
    <name evidence="4" type="ORF">P7680_20685</name>
</gene>
<accession>A0ABT6GH77</accession>
<dbReference type="SMART" id="SM00267">
    <property type="entry name" value="GGDEF"/>
    <property type="match status" value="1"/>
</dbReference>
<dbReference type="SUPFAM" id="SSF141868">
    <property type="entry name" value="EAL domain-like"/>
    <property type="match status" value="1"/>
</dbReference>
<dbReference type="Gene3D" id="3.30.70.270">
    <property type="match status" value="1"/>
</dbReference>